<dbReference type="AlphaFoldDB" id="A0A2R7YVY2"/>
<evidence type="ECO:0000313" key="3">
    <source>
        <dbReference type="Proteomes" id="UP000244867"/>
    </source>
</evidence>
<dbReference type="EMBL" id="PYXZ01000007">
    <property type="protein sequence ID" value="PUA80039.1"/>
    <property type="molecule type" value="Genomic_DNA"/>
</dbReference>
<proteinExistence type="predicted"/>
<evidence type="ECO:0000256" key="1">
    <source>
        <dbReference type="SAM" id="Phobius"/>
    </source>
</evidence>
<organism evidence="2 3">
    <name type="scientific">Nocardioides currus</name>
    <dbReference type="NCBI Taxonomy" id="2133958"/>
    <lineage>
        <taxon>Bacteria</taxon>
        <taxon>Bacillati</taxon>
        <taxon>Actinomycetota</taxon>
        <taxon>Actinomycetes</taxon>
        <taxon>Propionibacteriales</taxon>
        <taxon>Nocardioidaceae</taxon>
        <taxon>Nocardioides</taxon>
    </lineage>
</organism>
<gene>
    <name evidence="2" type="ORF">C7S10_15910</name>
</gene>
<accession>A0A2R7YVY2</accession>
<feature type="transmembrane region" description="Helical" evidence="1">
    <location>
        <begin position="31"/>
        <end position="52"/>
    </location>
</feature>
<keyword evidence="1" id="KW-1133">Transmembrane helix</keyword>
<keyword evidence="1" id="KW-0812">Transmembrane</keyword>
<sequence>MTTSRRVGSSALDRVMTSRSMAPYPHVMRTVATRAVVGVIALISLLVVLMLLEATGGHDGWLCEWGIDTDGAGTGTTGCG</sequence>
<keyword evidence="3" id="KW-1185">Reference proteome</keyword>
<keyword evidence="1" id="KW-0472">Membrane</keyword>
<dbReference type="Proteomes" id="UP000244867">
    <property type="component" value="Unassembled WGS sequence"/>
</dbReference>
<protein>
    <submittedName>
        <fullName evidence="2">Uncharacterized protein</fullName>
    </submittedName>
</protein>
<evidence type="ECO:0000313" key="2">
    <source>
        <dbReference type="EMBL" id="PUA80039.1"/>
    </source>
</evidence>
<name>A0A2R7YVY2_9ACTN</name>
<comment type="caution">
    <text evidence="2">The sequence shown here is derived from an EMBL/GenBank/DDBJ whole genome shotgun (WGS) entry which is preliminary data.</text>
</comment>
<reference evidence="2 3" key="1">
    <citation type="submission" date="2018-03" db="EMBL/GenBank/DDBJ databases">
        <authorList>
            <person name="Keele B.F."/>
        </authorList>
    </citation>
    <scope>NUCLEOTIDE SEQUENCE [LARGE SCALE GENOMIC DNA]</scope>
    <source>
        <strain evidence="2 3">IB-3</strain>
    </source>
</reference>